<keyword evidence="2 5" id="KW-0378">Hydrolase</keyword>
<dbReference type="EMBL" id="WPIK01000009">
    <property type="protein sequence ID" value="MVN22139.1"/>
    <property type="molecule type" value="Genomic_DNA"/>
</dbReference>
<dbReference type="GO" id="GO:0008788">
    <property type="term" value="F:alpha,alpha-phosphotrehalase activity"/>
    <property type="evidence" value="ECO:0007669"/>
    <property type="project" value="UniProtKB-EC"/>
</dbReference>
<dbReference type="FunFam" id="2.60.40.1180:FF:000007">
    <property type="entry name" value="Sucrose isomerase"/>
    <property type="match status" value="1"/>
</dbReference>
<dbReference type="InterPro" id="IPR045857">
    <property type="entry name" value="O16G_dom_2"/>
</dbReference>
<accession>A0A7K1SXT5</accession>
<dbReference type="SUPFAM" id="SSF51445">
    <property type="entry name" value="(Trans)glycosidases"/>
    <property type="match status" value="1"/>
</dbReference>
<dbReference type="NCBIfam" id="NF008183">
    <property type="entry name" value="PRK10933.1"/>
    <property type="match status" value="1"/>
</dbReference>
<dbReference type="CDD" id="cd11333">
    <property type="entry name" value="AmyAc_SI_OligoGlu_DGase"/>
    <property type="match status" value="1"/>
</dbReference>
<dbReference type="InterPro" id="IPR006047">
    <property type="entry name" value="GH13_cat_dom"/>
</dbReference>
<dbReference type="GO" id="GO:0009313">
    <property type="term" value="P:oligosaccharide catabolic process"/>
    <property type="evidence" value="ECO:0007669"/>
    <property type="project" value="TreeGrafter"/>
</dbReference>
<dbReference type="InterPro" id="IPR017853">
    <property type="entry name" value="GH"/>
</dbReference>
<evidence type="ECO:0000313" key="5">
    <source>
        <dbReference type="EMBL" id="MVN22139.1"/>
    </source>
</evidence>
<dbReference type="Gene3D" id="2.60.40.1180">
    <property type="entry name" value="Golgi alpha-mannosidase II"/>
    <property type="match status" value="1"/>
</dbReference>
<dbReference type="AlphaFoldDB" id="A0A7K1SXT5"/>
<dbReference type="Gene3D" id="3.20.20.80">
    <property type="entry name" value="Glycosidases"/>
    <property type="match status" value="1"/>
</dbReference>
<protein>
    <submittedName>
        <fullName evidence="5">Alpha,alpha-phosphotrehalase</fullName>
        <ecNumber evidence="5">3.2.1.93</ecNumber>
    </submittedName>
</protein>
<evidence type="ECO:0000256" key="1">
    <source>
        <dbReference type="ARBA" id="ARBA00008061"/>
    </source>
</evidence>
<dbReference type="InterPro" id="IPR013780">
    <property type="entry name" value="Glyco_hydro_b"/>
</dbReference>
<dbReference type="Gene3D" id="3.90.400.10">
    <property type="entry name" value="Oligo-1,6-glucosidase, Domain 2"/>
    <property type="match status" value="1"/>
</dbReference>
<reference evidence="5 6" key="1">
    <citation type="submission" date="2019-12" db="EMBL/GenBank/DDBJ databases">
        <title>Mucilaginibacter sp. HMF7410 genome sequencing and assembly.</title>
        <authorList>
            <person name="Kang H."/>
            <person name="Cha I."/>
            <person name="Kim H."/>
            <person name="Joh K."/>
        </authorList>
    </citation>
    <scope>NUCLEOTIDE SEQUENCE [LARGE SCALE GENOMIC DNA]</scope>
    <source>
        <strain evidence="5 6">HMF7410</strain>
    </source>
</reference>
<proteinExistence type="inferred from homology"/>
<dbReference type="EC" id="3.2.1.93" evidence="5"/>
<dbReference type="PANTHER" id="PTHR10357:SF179">
    <property type="entry name" value="NEUTRAL AND BASIC AMINO ACID TRANSPORT PROTEIN RBAT"/>
    <property type="match status" value="1"/>
</dbReference>
<sequence>MLTSAQEKSGSQHSNIYAAVPGPKWWKEAVVYQIYPRSFKDSNGDGIGDLQGIISKLDYIQSLGVDVVWLNPIYPSPNCDNGYDVSDYEAINPEFGTMQDFNELLQGLHQRNLKLVMDLVVNHTSDEHKWFKEARSSRQNPYRNYYHWWPAENGKPPYRDSFFDVEDGAWKYDGQTDSYYLHYFSVKQPDLNWENPVVRKEIFKMMHFWFDKGVDGFRMDVISYISKDTNFPVITQEYLDKNDKGKWGLYYAKGPKLHDYLQQMNREVLSQYEIMTVGEGSGVTINEAMNFVDPDRKELDMFFHFDGMNLGLTESRYKQPDPAGWKLTDFKKLYSSWSDIFKEKGWGSIYLGNHDQPRMLSRWGNDTIAFREASAKLLLTFLLTMRATPYVFAGDEIGMSNIKFDDIGDYRDIETLNWYKKLQQDGEDTQKYLEGWKLTARDNSRTPFQWNSETNSGFSSAKPWIKVNPNFSAVNEALQQADPDSILNYFRKVIQLRKANPGLIYGKYELLDKDHEQVYAYIRSLDKQQLLVMFNFSTKEAEFNLPFNISHDAVLINNYQVLKLDRQKAYLRPYQSVIISITN</sequence>
<dbReference type="Pfam" id="PF00128">
    <property type="entry name" value="Alpha-amylase"/>
    <property type="match status" value="1"/>
</dbReference>
<evidence type="ECO:0000256" key="3">
    <source>
        <dbReference type="ARBA" id="ARBA00023295"/>
    </source>
</evidence>
<dbReference type="RefSeq" id="WP_157567097.1">
    <property type="nucleotide sequence ID" value="NZ_WPIK01000009.1"/>
</dbReference>
<dbReference type="FunFam" id="3.20.20.80:FF:000064">
    <property type="entry name" value="Oligo-1,6-glucosidase"/>
    <property type="match status" value="2"/>
</dbReference>
<gene>
    <name evidence="5" type="ORF">GO621_11415</name>
</gene>
<dbReference type="Proteomes" id="UP000462014">
    <property type="component" value="Unassembled WGS sequence"/>
</dbReference>
<keyword evidence="6" id="KW-1185">Reference proteome</keyword>
<keyword evidence="3 5" id="KW-0326">Glycosidase</keyword>
<dbReference type="Pfam" id="PF23915">
    <property type="entry name" value="SusG_C"/>
    <property type="match status" value="1"/>
</dbReference>
<dbReference type="InterPro" id="IPR056300">
    <property type="entry name" value="SusG-like_C"/>
</dbReference>
<name>A0A7K1SXT5_9SPHI</name>
<evidence type="ECO:0000256" key="2">
    <source>
        <dbReference type="ARBA" id="ARBA00022801"/>
    </source>
</evidence>
<comment type="caution">
    <text evidence="5">The sequence shown here is derived from an EMBL/GenBank/DDBJ whole genome shotgun (WGS) entry which is preliminary data.</text>
</comment>
<dbReference type="GO" id="GO:0004556">
    <property type="term" value="F:alpha-amylase activity"/>
    <property type="evidence" value="ECO:0007669"/>
    <property type="project" value="TreeGrafter"/>
</dbReference>
<evidence type="ECO:0000313" key="6">
    <source>
        <dbReference type="Proteomes" id="UP000462014"/>
    </source>
</evidence>
<comment type="similarity">
    <text evidence="1">Belongs to the glycosyl hydrolase 13 family.</text>
</comment>
<organism evidence="5 6">
    <name type="scientific">Mucilaginibacter arboris</name>
    <dbReference type="NCBI Taxonomy" id="2682090"/>
    <lineage>
        <taxon>Bacteria</taxon>
        <taxon>Pseudomonadati</taxon>
        <taxon>Bacteroidota</taxon>
        <taxon>Sphingobacteriia</taxon>
        <taxon>Sphingobacteriales</taxon>
        <taxon>Sphingobacteriaceae</taxon>
        <taxon>Mucilaginibacter</taxon>
    </lineage>
</organism>
<feature type="domain" description="Glycosyl hydrolase family 13 catalytic" evidence="4">
    <location>
        <begin position="33"/>
        <end position="445"/>
    </location>
</feature>
<dbReference type="SUPFAM" id="SSF51011">
    <property type="entry name" value="Glycosyl hydrolase domain"/>
    <property type="match status" value="1"/>
</dbReference>
<dbReference type="PANTHER" id="PTHR10357">
    <property type="entry name" value="ALPHA-AMYLASE FAMILY MEMBER"/>
    <property type="match status" value="1"/>
</dbReference>
<evidence type="ECO:0000259" key="4">
    <source>
        <dbReference type="SMART" id="SM00642"/>
    </source>
</evidence>
<dbReference type="SMART" id="SM00642">
    <property type="entry name" value="Aamy"/>
    <property type="match status" value="1"/>
</dbReference>